<comment type="caution">
    <text evidence="8">The sequence shown here is derived from an EMBL/GenBank/DDBJ whole genome shotgun (WGS) entry which is preliminary data.</text>
</comment>
<feature type="transmembrane region" description="Helical" evidence="7">
    <location>
        <begin position="565"/>
        <end position="584"/>
    </location>
</feature>
<feature type="transmembrane region" description="Helical" evidence="7">
    <location>
        <begin position="375"/>
        <end position="394"/>
    </location>
</feature>
<feature type="transmembrane region" description="Helical" evidence="7">
    <location>
        <begin position="273"/>
        <end position="295"/>
    </location>
</feature>
<feature type="transmembrane region" description="Helical" evidence="7">
    <location>
        <begin position="526"/>
        <end position="553"/>
    </location>
</feature>
<proteinExistence type="inferred from homology"/>
<gene>
    <name evidence="8" type="ORF">HDU87_001436</name>
</gene>
<feature type="transmembrane region" description="Helical" evidence="7">
    <location>
        <begin position="339"/>
        <end position="363"/>
    </location>
</feature>
<evidence type="ECO:0000256" key="1">
    <source>
        <dbReference type="ARBA" id="ARBA00004141"/>
    </source>
</evidence>
<evidence type="ECO:0000256" key="5">
    <source>
        <dbReference type="ARBA" id="ARBA00022989"/>
    </source>
</evidence>
<evidence type="ECO:0000256" key="6">
    <source>
        <dbReference type="ARBA" id="ARBA00023136"/>
    </source>
</evidence>
<keyword evidence="6 7" id="KW-0472">Membrane</keyword>
<dbReference type="GO" id="GO:0007034">
    <property type="term" value="P:vacuolar transport"/>
    <property type="evidence" value="ECO:0007669"/>
    <property type="project" value="TreeGrafter"/>
</dbReference>
<feature type="signal peptide" evidence="7">
    <location>
        <begin position="1"/>
        <end position="26"/>
    </location>
</feature>
<evidence type="ECO:0000256" key="4">
    <source>
        <dbReference type="ARBA" id="ARBA00022729"/>
    </source>
</evidence>
<feature type="transmembrane region" description="Helical" evidence="7">
    <location>
        <begin position="406"/>
        <end position="430"/>
    </location>
</feature>
<keyword evidence="9" id="KW-1185">Reference proteome</keyword>
<evidence type="ECO:0000256" key="2">
    <source>
        <dbReference type="ARBA" id="ARBA00005227"/>
    </source>
</evidence>
<protein>
    <recommendedName>
        <fullName evidence="7">Transmembrane 9 superfamily member</fullName>
    </recommendedName>
</protein>
<dbReference type="EMBL" id="JADGJQ010000131">
    <property type="protein sequence ID" value="KAJ3167813.1"/>
    <property type="molecule type" value="Genomic_DNA"/>
</dbReference>
<dbReference type="Proteomes" id="UP001212152">
    <property type="component" value="Unassembled WGS sequence"/>
</dbReference>
<evidence type="ECO:0000256" key="7">
    <source>
        <dbReference type="RuleBase" id="RU363079"/>
    </source>
</evidence>
<feature type="chain" id="PRO_5041768125" description="Transmembrane 9 superfamily member" evidence="7">
    <location>
        <begin position="27"/>
        <end position="635"/>
    </location>
</feature>
<dbReference type="InterPro" id="IPR004240">
    <property type="entry name" value="EMP70"/>
</dbReference>
<keyword evidence="3 7" id="KW-0812">Transmembrane</keyword>
<sequence length="635" mass="71935">MWPPRFSSFGVRALTAVCAFASLANAFYLPGVAPRDYTEDAQVDLNVNVLTSDETLLPFDYYYEKFHHVRPKHEENKRESLGSILFGDRLHNSAFELRMLKNVTDCKVLGGDNFVTTVNEEDSKFIAERIKEQYQQNWFVDGLPAAQLMETYQTEEKFYSIGFAMGQYDAKKANPQPYLNNHYDIHIKYHETINSKQKLYRVVGVVIWPYSIPAEAQKAKSCGPDTPGEPGFPITAGVNNIMYTYNVYWDKSDVSWGTRWDHYLYTQDPQIHWFSIINSIVIVLMLSGMIGMILLRALHKDLARYNTFGDEDGSQEDFGWKLVHADVFRPPTHRMLLSVLLGNGAQLFCMTAITLVFAVLGFLSPSSRGSLTTVALIFYVCFASVAGYTSARIYKMLQGEFWRRNVLTTATLIPGVIFAIFAFLNFFLIGAHSSAAVPFSTMLALVALWFLVSLPACMFGAYFGFKAPAVANPVKTNQIPRQIPPQPMYLNKWIASLIGGILPFGAIFIELWLIMNSIWGGRVYYVFGFLSLVFTILVITCSEVAVLMSYFHLCSEDYYWAWRSFLTAGASGFYVFLYSIIYYTRTLALDNFASTVLYFGWSLVMSILFSILTGTVGFFATLVFVRKIFSSIKVD</sequence>
<comment type="subcellular location">
    <subcellularLocation>
        <location evidence="1">Membrane</location>
        <topology evidence="1">Multi-pass membrane protein</topology>
    </subcellularLocation>
</comment>
<feature type="transmembrane region" description="Helical" evidence="7">
    <location>
        <begin position="442"/>
        <end position="465"/>
    </location>
</feature>
<dbReference type="GO" id="GO:0005737">
    <property type="term" value="C:cytoplasm"/>
    <property type="evidence" value="ECO:0007669"/>
    <property type="project" value="UniProtKB-ARBA"/>
</dbReference>
<name>A0AAD5XLV6_9FUNG</name>
<dbReference type="Pfam" id="PF02990">
    <property type="entry name" value="EMP70"/>
    <property type="match status" value="1"/>
</dbReference>
<evidence type="ECO:0000256" key="3">
    <source>
        <dbReference type="ARBA" id="ARBA00022692"/>
    </source>
</evidence>
<dbReference type="PANTHER" id="PTHR10766">
    <property type="entry name" value="TRANSMEMBRANE 9 SUPERFAMILY PROTEIN"/>
    <property type="match status" value="1"/>
</dbReference>
<reference evidence="8" key="1">
    <citation type="submission" date="2020-05" db="EMBL/GenBank/DDBJ databases">
        <title>Phylogenomic resolution of chytrid fungi.</title>
        <authorList>
            <person name="Stajich J.E."/>
            <person name="Amses K."/>
            <person name="Simmons R."/>
            <person name="Seto K."/>
            <person name="Myers J."/>
            <person name="Bonds A."/>
            <person name="Quandt C.A."/>
            <person name="Barry K."/>
            <person name="Liu P."/>
            <person name="Grigoriev I."/>
            <person name="Longcore J.E."/>
            <person name="James T.Y."/>
        </authorList>
    </citation>
    <scope>NUCLEOTIDE SEQUENCE</scope>
    <source>
        <strain evidence="8">JEL0379</strain>
    </source>
</reference>
<feature type="transmembrane region" description="Helical" evidence="7">
    <location>
        <begin position="493"/>
        <end position="514"/>
    </location>
</feature>
<keyword evidence="5 7" id="KW-1133">Transmembrane helix</keyword>
<dbReference type="GO" id="GO:0016020">
    <property type="term" value="C:membrane"/>
    <property type="evidence" value="ECO:0007669"/>
    <property type="project" value="UniProtKB-SubCell"/>
</dbReference>
<feature type="transmembrane region" description="Helical" evidence="7">
    <location>
        <begin position="596"/>
        <end position="625"/>
    </location>
</feature>
<comment type="similarity">
    <text evidence="2 7">Belongs to the nonaspanin (TM9SF) (TC 9.A.2) family.</text>
</comment>
<evidence type="ECO:0000313" key="9">
    <source>
        <dbReference type="Proteomes" id="UP001212152"/>
    </source>
</evidence>
<dbReference type="AlphaFoldDB" id="A0AAD5XLV6"/>
<keyword evidence="4 7" id="KW-0732">Signal</keyword>
<accession>A0AAD5XLV6</accession>
<evidence type="ECO:0000313" key="8">
    <source>
        <dbReference type="EMBL" id="KAJ3167813.1"/>
    </source>
</evidence>
<dbReference type="GO" id="GO:0072657">
    <property type="term" value="P:protein localization to membrane"/>
    <property type="evidence" value="ECO:0007669"/>
    <property type="project" value="TreeGrafter"/>
</dbReference>
<organism evidence="8 9">
    <name type="scientific">Geranomyces variabilis</name>
    <dbReference type="NCBI Taxonomy" id="109894"/>
    <lineage>
        <taxon>Eukaryota</taxon>
        <taxon>Fungi</taxon>
        <taxon>Fungi incertae sedis</taxon>
        <taxon>Chytridiomycota</taxon>
        <taxon>Chytridiomycota incertae sedis</taxon>
        <taxon>Chytridiomycetes</taxon>
        <taxon>Spizellomycetales</taxon>
        <taxon>Powellomycetaceae</taxon>
        <taxon>Geranomyces</taxon>
    </lineage>
</organism>
<dbReference type="PANTHER" id="PTHR10766:SF111">
    <property type="entry name" value="TRANSMEMBRANE 9 SUPERFAMILY MEMBER 2"/>
    <property type="match status" value="1"/>
</dbReference>